<dbReference type="PANTHER" id="PTHR32305:SF17">
    <property type="entry name" value="TRNA NUCLEASE WAPA"/>
    <property type="match status" value="1"/>
</dbReference>
<dbReference type="EMBL" id="SLWN01000028">
    <property type="protein sequence ID" value="TCO12830.1"/>
    <property type="molecule type" value="Genomic_DNA"/>
</dbReference>
<accession>A0A4V6NMT8</accession>
<evidence type="ECO:0000313" key="2">
    <source>
        <dbReference type="EMBL" id="TCO12830.1"/>
    </source>
</evidence>
<dbReference type="Proteomes" id="UP000294508">
    <property type="component" value="Unassembled WGS sequence"/>
</dbReference>
<keyword evidence="3" id="KW-1185">Reference proteome</keyword>
<evidence type="ECO:0000313" key="3">
    <source>
        <dbReference type="Proteomes" id="UP000294508"/>
    </source>
</evidence>
<dbReference type="OrthoDB" id="3795228at2"/>
<dbReference type="InterPro" id="IPR022385">
    <property type="entry name" value="Rhs_assc_core"/>
</dbReference>
<gene>
    <name evidence="2" type="ORF">EV652_1281</name>
</gene>
<sequence length="282" mass="30980">MSFQSEKVGTAQSISTRYTFIGLADQVAAEEEKDTSGAWKVSKSYAYGASGENLSLVDTPVNGTTSKKSFYGVNPHGDVETLTDASTGTTTSTYRYTAYGQPDKVGTTGDDEFKDIAADDADIVNPYRFNSKRFNGATNTYDMGFREYNPGLNRFLSRDYYDGALKDMALGFDPWNTNRYMFAGGNPITGIELDGHYAILENGDRARYLDIWNERHDTAVDATADQIRLERPERGVVTTSRQDNSIPGGSFRNPGDKNGYADVMQVGPARTGLPPVRLTPDL</sequence>
<dbReference type="NCBIfam" id="TIGR03696">
    <property type="entry name" value="Rhs_assc_core"/>
    <property type="match status" value="1"/>
</dbReference>
<comment type="caution">
    <text evidence="2">The sequence shown here is derived from an EMBL/GenBank/DDBJ whole genome shotgun (WGS) entry which is preliminary data.</text>
</comment>
<evidence type="ECO:0000256" key="1">
    <source>
        <dbReference type="SAM" id="MobiDB-lite"/>
    </source>
</evidence>
<dbReference type="RefSeq" id="WP_158441560.1">
    <property type="nucleotide sequence ID" value="NZ_SLWN01000028.1"/>
</dbReference>
<reference evidence="2 3" key="1">
    <citation type="journal article" date="2015" name="Stand. Genomic Sci.">
        <title>Genomic Encyclopedia of Bacterial and Archaeal Type Strains, Phase III: the genomes of soil and plant-associated and newly described type strains.</title>
        <authorList>
            <person name="Whitman W.B."/>
            <person name="Woyke T."/>
            <person name="Klenk H.P."/>
            <person name="Zhou Y."/>
            <person name="Lilburn T.G."/>
            <person name="Beck B.J."/>
            <person name="De Vos P."/>
            <person name="Vandamme P."/>
            <person name="Eisen J.A."/>
            <person name="Garrity G."/>
            <person name="Hugenholtz P."/>
            <person name="Kyrpides N.C."/>
        </authorList>
    </citation>
    <scope>NUCLEOTIDE SEQUENCE [LARGE SCALE GENOMIC DNA]</scope>
    <source>
        <strain evidence="2 3">VKM Ac-2572</strain>
    </source>
</reference>
<feature type="region of interest" description="Disordered" evidence="1">
    <location>
        <begin position="239"/>
        <end position="259"/>
    </location>
</feature>
<dbReference type="Gene3D" id="2.180.10.10">
    <property type="entry name" value="RHS repeat-associated core"/>
    <property type="match status" value="1"/>
</dbReference>
<name>A0A4V6NMT8_9ACTN</name>
<protein>
    <submittedName>
        <fullName evidence="2">RHS repeat-associated protein</fullName>
    </submittedName>
</protein>
<organism evidence="2 3">
    <name type="scientific">Kribbella steppae</name>
    <dbReference type="NCBI Taxonomy" id="2512223"/>
    <lineage>
        <taxon>Bacteria</taxon>
        <taxon>Bacillati</taxon>
        <taxon>Actinomycetota</taxon>
        <taxon>Actinomycetes</taxon>
        <taxon>Propionibacteriales</taxon>
        <taxon>Kribbellaceae</taxon>
        <taxon>Kribbella</taxon>
    </lineage>
</organism>
<dbReference type="PANTHER" id="PTHR32305">
    <property type="match status" value="1"/>
</dbReference>
<dbReference type="InterPro" id="IPR050708">
    <property type="entry name" value="T6SS_VgrG/RHS"/>
</dbReference>
<dbReference type="AlphaFoldDB" id="A0A4V6NMT8"/>
<proteinExistence type="predicted"/>